<reference evidence="3" key="1">
    <citation type="journal article" date="2019" name="Int. J. Syst. Evol. Microbiol.">
        <title>The Global Catalogue of Microorganisms (GCM) 10K type strain sequencing project: providing services to taxonomists for standard genome sequencing and annotation.</title>
        <authorList>
            <consortium name="The Broad Institute Genomics Platform"/>
            <consortium name="The Broad Institute Genome Sequencing Center for Infectious Disease"/>
            <person name="Wu L."/>
            <person name="Ma J."/>
        </authorList>
    </citation>
    <scope>NUCLEOTIDE SEQUENCE [LARGE SCALE GENOMIC DNA]</scope>
    <source>
        <strain evidence="3">KCTC 42903</strain>
    </source>
</reference>
<sequence>MNIVSEIVKQSYPIDEISSVNAATFKKNYLSKKKPVLIKGMANQWGATKKWDFDFLSNLNDVKDVYLLSDNFIQDDNRYKSASFKEYILQLKNAEKNNTTVKDYLTTLDIFKFYPHLKEDIDFSLFEKHTKENVVNAWIGPPNTISGFHADTANNVYAQIKGRKMFIICSTAFNKTMYPSKKHIYGAVASNVDINNFDASKYPEFKNNKFISVVLEPGDVLYVPQNWWHYVQALDYSISISNFGYTKKELYTLILKERIMQSLHKRGYYKPNNCFCCEKQ</sequence>
<organism evidence="2 3">
    <name type="scientific">Gelatiniphilus marinus</name>
    <dbReference type="NCBI Taxonomy" id="1759464"/>
    <lineage>
        <taxon>Bacteria</taxon>
        <taxon>Pseudomonadati</taxon>
        <taxon>Bacteroidota</taxon>
        <taxon>Flavobacteriia</taxon>
        <taxon>Flavobacteriales</taxon>
        <taxon>Flavobacteriaceae</taxon>
        <taxon>Gelatiniphilus</taxon>
    </lineage>
</organism>
<dbReference type="SUPFAM" id="SSF51197">
    <property type="entry name" value="Clavaminate synthase-like"/>
    <property type="match status" value="1"/>
</dbReference>
<proteinExistence type="predicted"/>
<dbReference type="InterPro" id="IPR003347">
    <property type="entry name" value="JmjC_dom"/>
</dbReference>
<evidence type="ECO:0000313" key="2">
    <source>
        <dbReference type="EMBL" id="MFD2533961.1"/>
    </source>
</evidence>
<comment type="caution">
    <text evidence="2">The sequence shown here is derived from an EMBL/GenBank/DDBJ whole genome shotgun (WGS) entry which is preliminary data.</text>
</comment>
<dbReference type="PANTHER" id="PTHR12461">
    <property type="entry name" value="HYPOXIA-INDUCIBLE FACTOR 1 ALPHA INHIBITOR-RELATED"/>
    <property type="match status" value="1"/>
</dbReference>
<dbReference type="SMART" id="SM00558">
    <property type="entry name" value="JmjC"/>
    <property type="match status" value="1"/>
</dbReference>
<accession>A0ABW5JMG6</accession>
<dbReference type="PROSITE" id="PS51184">
    <property type="entry name" value="JMJC"/>
    <property type="match status" value="1"/>
</dbReference>
<dbReference type="InterPro" id="IPR041667">
    <property type="entry name" value="Cupin_8"/>
</dbReference>
<dbReference type="PANTHER" id="PTHR12461:SF105">
    <property type="entry name" value="HYPOXIA-INDUCIBLE FACTOR 1-ALPHA INHIBITOR"/>
    <property type="match status" value="1"/>
</dbReference>
<dbReference type="Gene3D" id="2.60.120.650">
    <property type="entry name" value="Cupin"/>
    <property type="match status" value="1"/>
</dbReference>
<gene>
    <name evidence="2" type="ORF">ACFSQS_02505</name>
</gene>
<dbReference type="EMBL" id="JBHULK010000001">
    <property type="protein sequence ID" value="MFD2533961.1"/>
    <property type="molecule type" value="Genomic_DNA"/>
</dbReference>
<dbReference type="RefSeq" id="WP_388013577.1">
    <property type="nucleotide sequence ID" value="NZ_JBHUDT010000001.1"/>
</dbReference>
<evidence type="ECO:0000313" key="3">
    <source>
        <dbReference type="Proteomes" id="UP001597441"/>
    </source>
</evidence>
<protein>
    <submittedName>
        <fullName evidence="2">Cupin-like domain-containing protein</fullName>
    </submittedName>
</protein>
<dbReference type="Proteomes" id="UP001597441">
    <property type="component" value="Unassembled WGS sequence"/>
</dbReference>
<feature type="domain" description="JmjC" evidence="1">
    <location>
        <begin position="97"/>
        <end position="261"/>
    </location>
</feature>
<keyword evidence="3" id="KW-1185">Reference proteome</keyword>
<dbReference type="Pfam" id="PF13621">
    <property type="entry name" value="Cupin_8"/>
    <property type="match status" value="1"/>
</dbReference>
<name>A0ABW5JMG6_9FLAO</name>
<evidence type="ECO:0000259" key="1">
    <source>
        <dbReference type="PROSITE" id="PS51184"/>
    </source>
</evidence>